<reference evidence="1 2" key="1">
    <citation type="submission" date="2013-02" db="EMBL/GenBank/DDBJ databases">
        <title>Genome sequence of Clostridium saccharoperbutylacetonicum N1-4(HMT).</title>
        <authorList>
            <person name="Poehlein A."/>
            <person name="Daniel R."/>
        </authorList>
    </citation>
    <scope>NUCLEOTIDE SEQUENCE [LARGE SCALE GENOMIC DNA]</scope>
    <source>
        <strain evidence="2">N1-4(HMT)</strain>
    </source>
</reference>
<dbReference type="OrthoDB" id="564699at2"/>
<protein>
    <submittedName>
        <fullName evidence="1">Uncharacterized protein</fullName>
    </submittedName>
</protein>
<dbReference type="eggNOG" id="ENOG50340ZV">
    <property type="taxonomic scope" value="Bacteria"/>
</dbReference>
<organism evidence="1 2">
    <name type="scientific">Clostridium saccharoperbutylacetonicum N1-4(HMT)</name>
    <dbReference type="NCBI Taxonomy" id="931276"/>
    <lineage>
        <taxon>Bacteria</taxon>
        <taxon>Bacillati</taxon>
        <taxon>Bacillota</taxon>
        <taxon>Clostridia</taxon>
        <taxon>Eubacteriales</taxon>
        <taxon>Clostridiaceae</taxon>
        <taxon>Clostridium</taxon>
    </lineage>
</organism>
<proteinExistence type="predicted"/>
<dbReference type="RefSeq" id="WP_015390894.1">
    <property type="nucleotide sequence ID" value="NC_020291.1"/>
</dbReference>
<dbReference type="PATRIC" id="fig|931276.5.peg.745"/>
<dbReference type="SUPFAM" id="SSF50952">
    <property type="entry name" value="Soluble quinoprotein glucose dehydrogenase"/>
    <property type="match status" value="1"/>
</dbReference>
<sequence>MLTTTNYGLKKPEGTDVVDIQNFNDNADIIDQALKAHDTQLSDMVYQTAGGTGTALTLTINGTLKNGYPITFIASANNGGAATTINGKKLYKPATTVAPNLIAEKAYTVWYNATGDNGNGCFFIKASAEGDAVAANVLAGKKFSNDNDTGLVGTLDLSNLVNGNIRSGVTINGVSGKSSVVDTADANAVSAQILNGAFAYVNGAKISGNIPVLANNTPPSNIAYWAPGQVGNAYAKGHFLVPKGYYDGNTWLSQDMPDLLAQNIVSGKSIFGVVGNATVASLGGYSSGSYVGSNSINRNIGASVNVYLGAGNKAASPNNTWNYANSLTVINNYCYVVNYGMLQKYDNNGNLIWTRTLPLSTNYGPSSNIKSDNNGNIILYYSSRLFKYDVNGNLFWTYDMTNDATGRTISYIAVDNSGSTFMAYYWYNGSGCYAIKKINTYGQQVWDKQMQFSKITTDGTNLYVFVPNVPNGASAHIDKYDTNGNKFSIINRGLSSCNTDFTYCNNTLYGTDWWNPNSGGYWNTITKCDLNLVSPTDASGSVQYANSQVHFGCFSKDSNYLYILYSRMDYSACYIRKLRTSDLMDEWSYPIWCDSSMCTDDYGNLWIRSGDSLLRMTESYKIL</sequence>
<dbReference type="EMBL" id="CP004121">
    <property type="protein sequence ID" value="AGF54568.1"/>
    <property type="molecule type" value="Genomic_DNA"/>
</dbReference>
<keyword evidence="2" id="KW-1185">Reference proteome</keyword>
<name>M1MDV3_9CLOT</name>
<dbReference type="Proteomes" id="UP000011728">
    <property type="component" value="Chromosome"/>
</dbReference>
<gene>
    <name evidence="1" type="ORF">Cspa_c07910</name>
</gene>
<dbReference type="KEGG" id="csr:Cspa_c07910"/>
<evidence type="ECO:0000313" key="2">
    <source>
        <dbReference type="Proteomes" id="UP000011728"/>
    </source>
</evidence>
<evidence type="ECO:0000313" key="1">
    <source>
        <dbReference type="EMBL" id="AGF54568.1"/>
    </source>
</evidence>
<dbReference type="InterPro" id="IPR011041">
    <property type="entry name" value="Quinoprot_gluc/sorb_DH_b-prop"/>
</dbReference>
<dbReference type="HOGENOM" id="CLU_438510_0_0_9"/>
<dbReference type="AlphaFoldDB" id="M1MDV3"/>
<accession>M1MDV3</accession>